<evidence type="ECO:0000313" key="2">
    <source>
        <dbReference type="EMBL" id="OXA48972.1"/>
    </source>
</evidence>
<organism evidence="2 3">
    <name type="scientific">Folsomia candida</name>
    <name type="common">Springtail</name>
    <dbReference type="NCBI Taxonomy" id="158441"/>
    <lineage>
        <taxon>Eukaryota</taxon>
        <taxon>Metazoa</taxon>
        <taxon>Ecdysozoa</taxon>
        <taxon>Arthropoda</taxon>
        <taxon>Hexapoda</taxon>
        <taxon>Collembola</taxon>
        <taxon>Entomobryomorpha</taxon>
        <taxon>Isotomoidea</taxon>
        <taxon>Isotomidae</taxon>
        <taxon>Proisotominae</taxon>
        <taxon>Folsomia</taxon>
    </lineage>
</organism>
<sequence>MVTSSSQNTPSPANFPAAAQILLIFGCLCKFGGVDLCFIELRLIYNIAPQDNRYSEIVRCNNPTSRSTYNSTPSKLFMAYVSTTWPMSPINISERVGTPPHYQVLITTEHIIPDYVFVCVKFPVRSEYYYLYAASSSPGILVFFDLSNPKEIVMPCIVCTSTTLIPIGHISSQSDLANLWDTSNTQNLHGGTMLTSVWNKKPGAVCGISLGRFKETDSSVVCMLNLLSGRYNFTYVSTVGYYIDFNRLIGNMDIRRILNEKFVEHLTSTKSIIYEMKLAEIDFVIVTQFPRAENSIWGVFTPFESSIWWSILVSCVGISIVLQFQGKGLPNNFSGLRSVHDFLLVQSLLFGQAIADEVIKKVKNRKIGLPVLAIWFFVCYILMENLYQGSIYSDLTVIYPPNVPKTFQGLVASNMTIFTTSVAFRSYRDSNRKATSFLKMFIIPEVLMKNFSQRYNKFVNKMNSKMEYIHGANKDVSMVKNMSKFLQIRSNTTSKWVSTRGTFAIMDVLQDLELYILSLRTVGTRLVIQNNADASIRCSILYAGGRNCIAPKIQAFLRHLAETGILGRFKLLEQANRKMHFIKQFGTEIYSKFVAKLNSNFKEVKVFHESWNGNEVEESVGALWHVLALCSVMVAFASVILIWELICKRICKS</sequence>
<reference evidence="2 3" key="1">
    <citation type="submission" date="2015-12" db="EMBL/GenBank/DDBJ databases">
        <title>The genome of Folsomia candida.</title>
        <authorList>
            <person name="Faddeeva A."/>
            <person name="Derks M.F."/>
            <person name="Anvar Y."/>
            <person name="Smit S."/>
            <person name="Van Straalen N."/>
            <person name="Roelofs D."/>
        </authorList>
    </citation>
    <scope>NUCLEOTIDE SEQUENCE [LARGE SCALE GENOMIC DNA]</scope>
    <source>
        <strain evidence="2 3">VU population</strain>
        <tissue evidence="2">Whole body</tissue>
    </source>
</reference>
<gene>
    <name evidence="2" type="ORF">Fcan01_16337</name>
</gene>
<evidence type="ECO:0000256" key="1">
    <source>
        <dbReference type="SAM" id="Phobius"/>
    </source>
</evidence>
<keyword evidence="3" id="KW-1185">Reference proteome</keyword>
<feature type="transmembrane region" description="Helical" evidence="1">
    <location>
        <begin position="622"/>
        <end position="646"/>
    </location>
</feature>
<name>A0A226DU08_FOLCA</name>
<comment type="caution">
    <text evidence="2">The sequence shown here is derived from an EMBL/GenBank/DDBJ whole genome shotgun (WGS) entry which is preliminary data.</text>
</comment>
<dbReference type="EMBL" id="LNIX01000011">
    <property type="protein sequence ID" value="OXA48972.1"/>
    <property type="molecule type" value="Genomic_DNA"/>
</dbReference>
<dbReference type="Proteomes" id="UP000198287">
    <property type="component" value="Unassembled WGS sequence"/>
</dbReference>
<keyword evidence="1" id="KW-0472">Membrane</keyword>
<evidence type="ECO:0000313" key="3">
    <source>
        <dbReference type="Proteomes" id="UP000198287"/>
    </source>
</evidence>
<proteinExistence type="predicted"/>
<accession>A0A226DU08</accession>
<keyword evidence="1" id="KW-1133">Transmembrane helix</keyword>
<keyword evidence="1" id="KW-0812">Transmembrane</keyword>
<dbReference type="AlphaFoldDB" id="A0A226DU08"/>
<protein>
    <submittedName>
        <fullName evidence="2">Uncharacterized protein</fullName>
    </submittedName>
</protein>